<keyword evidence="2" id="KW-1185">Reference proteome</keyword>
<dbReference type="EMBL" id="MEIL01000016">
    <property type="protein sequence ID" value="PIT41403.1"/>
    <property type="molecule type" value="Genomic_DNA"/>
</dbReference>
<proteinExistence type="predicted"/>
<dbReference type="RefSeq" id="WP_144340436.1">
    <property type="nucleotide sequence ID" value="NZ_MEIL01000016.1"/>
</dbReference>
<comment type="caution">
    <text evidence="1">The sequence shown here is derived from an EMBL/GenBank/DDBJ whole genome shotgun (WGS) entry which is preliminary data.</text>
</comment>
<evidence type="ECO:0000313" key="2">
    <source>
        <dbReference type="Proteomes" id="UP000230202"/>
    </source>
</evidence>
<sequence length="164" mass="17699">MAPQARIRLYGQNQKPTNMRYSYEGHLVKETAGGNLSGAFTSFLHIARNSSIGIPATSTIETMKQHNHNLSKLFYREFTIPANIPITISNAYMGLTTVNDTHQNGSVIYNEPSCQSNKLTFVAKPGHDYEAIASSASAQCGVTLLEVHADGSTTPLVNVQAGGN</sequence>
<protein>
    <submittedName>
        <fullName evidence="1">Uncharacterized protein</fullName>
    </submittedName>
</protein>
<organism evidence="1 2">
    <name type="scientific">Snodgrassella alvi</name>
    <dbReference type="NCBI Taxonomy" id="1196083"/>
    <lineage>
        <taxon>Bacteria</taxon>
        <taxon>Pseudomonadati</taxon>
        <taxon>Pseudomonadota</taxon>
        <taxon>Betaproteobacteria</taxon>
        <taxon>Neisseriales</taxon>
        <taxon>Neisseriaceae</taxon>
        <taxon>Snodgrassella</taxon>
    </lineage>
</organism>
<name>A0A2N9X981_9NEIS</name>
<dbReference type="Proteomes" id="UP000230202">
    <property type="component" value="Unassembled WGS sequence"/>
</dbReference>
<dbReference type="AlphaFoldDB" id="A0A2N9X981"/>
<reference evidence="1" key="1">
    <citation type="journal article" date="2017" name="MBio">
        <title>Type VI secretion-mediated competition in the bee gut microbiome.</title>
        <authorList>
            <person name="Steele M.I."/>
            <person name="Kwong W.K."/>
            <person name="Powell J.E."/>
            <person name="Whiteley M."/>
            <person name="Moran N.A."/>
        </authorList>
    </citation>
    <scope>NUCLEOTIDE SEQUENCE [LARGE SCALE GENOMIC DNA]</scope>
    <source>
        <strain evidence="1">WkB273</strain>
    </source>
</reference>
<gene>
    <name evidence="1" type="ORF">BHC54_01235</name>
</gene>
<accession>A0A2N9X981</accession>
<evidence type="ECO:0000313" key="1">
    <source>
        <dbReference type="EMBL" id="PIT41403.1"/>
    </source>
</evidence>